<keyword evidence="4" id="KW-1185">Reference proteome</keyword>
<proteinExistence type="predicted"/>
<dbReference type="Pfam" id="PF10186">
    <property type="entry name" value="ATG14"/>
    <property type="match status" value="1"/>
</dbReference>
<organism evidence="4 5">
    <name type="scientific">Priapulus caudatus</name>
    <name type="common">Priapulid worm</name>
    <dbReference type="NCBI Taxonomy" id="37621"/>
    <lineage>
        <taxon>Eukaryota</taxon>
        <taxon>Metazoa</taxon>
        <taxon>Ecdysozoa</taxon>
        <taxon>Scalidophora</taxon>
        <taxon>Priapulida</taxon>
        <taxon>Priapulimorpha</taxon>
        <taxon>Priapulimorphida</taxon>
        <taxon>Priapulidae</taxon>
        <taxon>Priapulus</taxon>
    </lineage>
</organism>
<sequence>MAGSEKSAISYIPLQRRVRHLNMIAVRNIAARKFIGQKLNLLQTYFTLHANSKSPAFYTSERIQDTLNPTWKSFDFTCFTEDANIANSSLTVRVWGGVEDEFMLVIECTVQLPSLHYACSKLHKDGARYEKNTIIFGMFRGYYTDSKQTKKGVSDREDTELLSLVNDVSISKHSYDLTTMMRIRTVERAIVQTQCSSHKVLTSIEDRLRLYEEKEAMESEREKVAMRVNLLAEELKISASNLHSDREKLSRRKCQLKEKRITLADRFEQLSENEAALMEMRKCFRAARETYVKISAQLMVRRRQLISEVCEIYPILHIPGTKDYTICGVRLPNSEHFAGEDEIMIETALGNVAHMVLMLSKLLTVPLRYAIAYRGSHSIIRDHVTPKLSENDREFPLYSKGQDKVVFNYGVYLLNKNVAQLGFYLGMPTPDLRPTLYNLKSLLELTFGVVFEDTEQHMALCAEGTAGALTVRYSNHLPAAATRADHSAHELPSRLSPNFIRPDGMVQHIAQDQLFQTVADYRRMNSYESLDHISHNSSDGNEIAESSSTTGGAAKFEKCDDEAGSRSGQLANNSNCDAYPASTSNNICKANASELL</sequence>
<accession>A0ABM1E2K8</accession>
<dbReference type="Proteomes" id="UP000695022">
    <property type="component" value="Unplaced"/>
</dbReference>
<evidence type="ECO:0000313" key="5">
    <source>
        <dbReference type="RefSeq" id="XP_014666429.1"/>
    </source>
</evidence>
<feature type="coiled-coil region" evidence="2">
    <location>
        <begin position="214"/>
        <end position="252"/>
    </location>
</feature>
<reference evidence="5" key="1">
    <citation type="submission" date="2025-08" db="UniProtKB">
        <authorList>
            <consortium name="RefSeq"/>
        </authorList>
    </citation>
    <scope>IDENTIFICATION</scope>
</reference>
<dbReference type="PANTHER" id="PTHR15157">
    <property type="entry name" value="UV RADIATION RESISTANCE-ASSOCIATED GENE PROTEIN"/>
    <property type="match status" value="1"/>
</dbReference>
<evidence type="ECO:0000256" key="2">
    <source>
        <dbReference type="SAM" id="Coils"/>
    </source>
</evidence>
<dbReference type="InterPro" id="IPR018791">
    <property type="entry name" value="UV_resistance/autophagy_Atg14"/>
</dbReference>
<evidence type="ECO:0000256" key="3">
    <source>
        <dbReference type="SAM" id="MobiDB-lite"/>
    </source>
</evidence>
<evidence type="ECO:0000313" key="4">
    <source>
        <dbReference type="Proteomes" id="UP000695022"/>
    </source>
</evidence>
<dbReference type="GeneID" id="106808290"/>
<feature type="region of interest" description="Disordered" evidence="3">
    <location>
        <begin position="532"/>
        <end position="555"/>
    </location>
</feature>
<feature type="compositionally biased region" description="Polar residues" evidence="3">
    <location>
        <begin position="535"/>
        <end position="551"/>
    </location>
</feature>
<keyword evidence="1 2" id="KW-0175">Coiled coil</keyword>
<protein>
    <submittedName>
        <fullName evidence="5">UV radiation resistance-associated gene protein-like isoform X1</fullName>
    </submittedName>
</protein>
<evidence type="ECO:0000256" key="1">
    <source>
        <dbReference type="ARBA" id="ARBA00023054"/>
    </source>
</evidence>
<gene>
    <name evidence="5" type="primary">LOC106808290</name>
</gene>
<dbReference type="RefSeq" id="XP_014666429.1">
    <property type="nucleotide sequence ID" value="XM_014810943.1"/>
</dbReference>
<dbReference type="PANTHER" id="PTHR15157:SF5">
    <property type="entry name" value="UV RADIATION RESISTANCE-ASSOCIATED GENE PROTEIN"/>
    <property type="match status" value="1"/>
</dbReference>
<name>A0ABM1E2K8_PRICU</name>